<dbReference type="OrthoDB" id="2131910at2759"/>
<dbReference type="Pfam" id="PF02867">
    <property type="entry name" value="Ribonuc_red_lgC"/>
    <property type="match status" value="1"/>
</dbReference>
<dbReference type="UniPathway" id="UPA00326"/>
<comment type="catalytic activity">
    <reaction evidence="6">
        <text>a 2'-deoxyribonucleoside 5'-diphosphate + [thioredoxin]-disulfide + H2O = a ribonucleoside 5'-diphosphate + [thioredoxin]-dithiol</text>
        <dbReference type="Rhea" id="RHEA:23252"/>
        <dbReference type="Rhea" id="RHEA-COMP:10698"/>
        <dbReference type="Rhea" id="RHEA-COMP:10700"/>
        <dbReference type="ChEBI" id="CHEBI:15377"/>
        <dbReference type="ChEBI" id="CHEBI:29950"/>
        <dbReference type="ChEBI" id="CHEBI:50058"/>
        <dbReference type="ChEBI" id="CHEBI:57930"/>
        <dbReference type="ChEBI" id="CHEBI:73316"/>
        <dbReference type="EC" id="1.17.4.1"/>
    </reaction>
</comment>
<dbReference type="AlphaFoldDB" id="A0A8H6HV91"/>
<keyword evidence="3 6" id="KW-0560">Oxidoreductase</keyword>
<comment type="caution">
    <text evidence="9">The sequence shown here is derived from an EMBL/GenBank/DDBJ whole genome shotgun (WGS) entry which is preliminary data.</text>
</comment>
<dbReference type="PROSITE" id="PS00089">
    <property type="entry name" value="RIBORED_LARGE"/>
    <property type="match status" value="1"/>
</dbReference>
<dbReference type="InterPro" id="IPR013509">
    <property type="entry name" value="RNR_lsu_N"/>
</dbReference>
<name>A0A8H6HV91_9AGAR</name>
<dbReference type="Pfam" id="PF00317">
    <property type="entry name" value="Ribonuc_red_lgN"/>
    <property type="match status" value="1"/>
</dbReference>
<evidence type="ECO:0000313" key="9">
    <source>
        <dbReference type="EMBL" id="KAF6752416.1"/>
    </source>
</evidence>
<sequence>MRSRINPILAEIAASVCSANASYAKLASVLRLQAIYRDTEPVFSTAMRVAYNLDITSNAFNSLVERHAEELDSMINEERDGAYSYESALFSSSLSILARTYMLKTKQGLIERPQYLFLRVAIQMYGDNLDGVRQAYELMSSHKYLPSSTILMNSGTIHPGLTSSYNLPLEFDHHSLFDSLNKVSVLSKSGAGVGLGMSGIPAQRSLPDGTSTPGLISFMKLTAAAIEVVDQGQLARPTAINASVEIWHADILPFILTRKFLSENYTVAKVLFQSVWINDLFMRRVAQNEDWTLFCPSEAPRLVTAYGEEFKREYLRLETSGVGARVVRAQDVWKTLLEVVLMTNGPAIMFKDATNEKSNQEHLGTILQSGVCMENAQFSDDQETAVSMTASVVLPSFVTPDGTVDYGGLEFVTRHLVVSLTRLHAEADYPAPSAKASAYSHRALGIGAQGLADTFALLGAPFDSPKAKALNSAIYETIYYAALDESCNQIGTFGPHPSSRGSHASRGTLQFDLWEDFTPSGRYDWEALKVKVKKGMANSLLTASMPTSGTSQITGFTDGMEPFASLAKTKVLPQFGRTTIFQGTLVDELANLGLWDDEMRERILSNDGSIQGIPEIPLEIRDVYRTCWELDPGTAVRLAADRGPYTCQSQSTTLYVSPRTVHNLSRQLYHAWWAKLKTGLASIMTRPIRATPMNPPPESPNSDAKGDDDSSSESWGGSRSPTPALPGMQGPEAVNGVIAA</sequence>
<protein>
    <recommendedName>
        <fullName evidence="2 6">Ribonucleoside-diphosphate reductase</fullName>
        <ecNumber evidence="2 6">1.17.4.1</ecNumber>
    </recommendedName>
</protein>
<evidence type="ECO:0000256" key="2">
    <source>
        <dbReference type="ARBA" id="ARBA00012274"/>
    </source>
</evidence>
<dbReference type="GO" id="GO:0004748">
    <property type="term" value="F:ribonucleoside-diphosphate reductase activity, thioredoxin disulfide as acceptor"/>
    <property type="evidence" value="ECO:0007669"/>
    <property type="project" value="UniProtKB-EC"/>
</dbReference>
<dbReference type="Gene3D" id="3.20.70.20">
    <property type="match status" value="1"/>
</dbReference>
<dbReference type="InterPro" id="IPR000788">
    <property type="entry name" value="RNR_lg_C"/>
</dbReference>
<evidence type="ECO:0000256" key="6">
    <source>
        <dbReference type="RuleBase" id="RU003410"/>
    </source>
</evidence>
<dbReference type="PANTHER" id="PTHR11573:SF6">
    <property type="entry name" value="RIBONUCLEOSIDE-DIPHOSPHATE REDUCTASE LARGE SUBUNIT"/>
    <property type="match status" value="1"/>
</dbReference>
<dbReference type="Proteomes" id="UP000521943">
    <property type="component" value="Unassembled WGS sequence"/>
</dbReference>
<dbReference type="EC" id="1.17.4.1" evidence="2 6"/>
<dbReference type="SUPFAM" id="SSF51998">
    <property type="entry name" value="PFL-like glycyl radical enzymes"/>
    <property type="match status" value="1"/>
</dbReference>
<evidence type="ECO:0000313" key="10">
    <source>
        <dbReference type="Proteomes" id="UP000521943"/>
    </source>
</evidence>
<evidence type="ECO:0000256" key="4">
    <source>
        <dbReference type="ARBA" id="ARBA00023116"/>
    </source>
</evidence>
<keyword evidence="10" id="KW-1185">Reference proteome</keyword>
<dbReference type="InterPro" id="IPR008926">
    <property type="entry name" value="RNR_R1-su_N"/>
</dbReference>
<dbReference type="EMBL" id="JACGCI010000044">
    <property type="protein sequence ID" value="KAF6752416.1"/>
    <property type="molecule type" value="Genomic_DNA"/>
</dbReference>
<feature type="domain" description="Ribonucleotide reductase large subunit" evidence="8">
    <location>
        <begin position="525"/>
        <end position="546"/>
    </location>
</feature>
<proteinExistence type="inferred from homology"/>
<dbReference type="PANTHER" id="PTHR11573">
    <property type="entry name" value="RIBONUCLEOSIDE-DIPHOSPHATE REDUCTASE LARGE CHAIN"/>
    <property type="match status" value="1"/>
</dbReference>
<dbReference type="GO" id="GO:0009263">
    <property type="term" value="P:deoxyribonucleotide biosynthetic process"/>
    <property type="evidence" value="ECO:0007669"/>
    <property type="project" value="UniProtKB-KW"/>
</dbReference>
<keyword evidence="4 6" id="KW-0215">Deoxyribonucleotide synthesis</keyword>
<dbReference type="SUPFAM" id="SSF48168">
    <property type="entry name" value="R1 subunit of ribonucleotide reductase, N-terminal domain"/>
    <property type="match status" value="1"/>
</dbReference>
<reference evidence="9 10" key="1">
    <citation type="submission" date="2020-07" db="EMBL/GenBank/DDBJ databases">
        <title>Comparative genomics of pyrophilous fungi reveals a link between fire events and developmental genes.</title>
        <authorList>
            <consortium name="DOE Joint Genome Institute"/>
            <person name="Steindorff A.S."/>
            <person name="Carver A."/>
            <person name="Calhoun S."/>
            <person name="Stillman K."/>
            <person name="Liu H."/>
            <person name="Lipzen A."/>
            <person name="Pangilinan J."/>
            <person name="Labutti K."/>
            <person name="Bruns T.D."/>
            <person name="Grigoriev I.V."/>
        </authorList>
    </citation>
    <scope>NUCLEOTIDE SEQUENCE [LARGE SCALE GENOMIC DNA]</scope>
    <source>
        <strain evidence="9 10">CBS 144469</strain>
    </source>
</reference>
<dbReference type="InterPro" id="IPR013346">
    <property type="entry name" value="NrdE_NrdA_C"/>
</dbReference>
<evidence type="ECO:0000256" key="1">
    <source>
        <dbReference type="ARBA" id="ARBA00010406"/>
    </source>
</evidence>
<gene>
    <name evidence="9" type="ORF">DFP72DRAFT_991051</name>
</gene>
<accession>A0A8H6HV91</accession>
<evidence type="ECO:0000256" key="5">
    <source>
        <dbReference type="ARBA" id="ARBA00024942"/>
    </source>
</evidence>
<comment type="function">
    <text evidence="5 6">Provides the precursors necessary for DNA synthesis. Catalyzes the biosynthesis of deoxyribonucleotides from the corresponding ribonucleotides.</text>
</comment>
<dbReference type="GO" id="GO:0005524">
    <property type="term" value="F:ATP binding"/>
    <property type="evidence" value="ECO:0007669"/>
    <property type="project" value="InterPro"/>
</dbReference>
<dbReference type="NCBIfam" id="TIGR02506">
    <property type="entry name" value="NrdE_NrdA"/>
    <property type="match status" value="1"/>
</dbReference>
<comment type="similarity">
    <text evidence="1 6">Belongs to the ribonucleoside diphosphate reductase large chain family.</text>
</comment>
<dbReference type="PRINTS" id="PR01183">
    <property type="entry name" value="RIBORDTASEM1"/>
</dbReference>
<evidence type="ECO:0000256" key="7">
    <source>
        <dbReference type="SAM" id="MobiDB-lite"/>
    </source>
</evidence>
<dbReference type="GO" id="GO:0005971">
    <property type="term" value="C:ribonucleoside-diphosphate reductase complex"/>
    <property type="evidence" value="ECO:0007669"/>
    <property type="project" value="TreeGrafter"/>
</dbReference>
<evidence type="ECO:0000256" key="3">
    <source>
        <dbReference type="ARBA" id="ARBA00023002"/>
    </source>
</evidence>
<dbReference type="InterPro" id="IPR039718">
    <property type="entry name" value="Rrm1"/>
</dbReference>
<organism evidence="9 10">
    <name type="scientific">Ephemerocybe angulata</name>
    <dbReference type="NCBI Taxonomy" id="980116"/>
    <lineage>
        <taxon>Eukaryota</taxon>
        <taxon>Fungi</taxon>
        <taxon>Dikarya</taxon>
        <taxon>Basidiomycota</taxon>
        <taxon>Agaricomycotina</taxon>
        <taxon>Agaricomycetes</taxon>
        <taxon>Agaricomycetidae</taxon>
        <taxon>Agaricales</taxon>
        <taxon>Agaricineae</taxon>
        <taxon>Psathyrellaceae</taxon>
        <taxon>Ephemerocybe</taxon>
    </lineage>
</organism>
<evidence type="ECO:0000259" key="8">
    <source>
        <dbReference type="PROSITE" id="PS00089"/>
    </source>
</evidence>
<feature type="region of interest" description="Disordered" evidence="7">
    <location>
        <begin position="687"/>
        <end position="740"/>
    </location>
</feature>